<dbReference type="RefSeq" id="WP_067012268.1">
    <property type="nucleotide sequence ID" value="NZ_FLOB01000001.1"/>
</dbReference>
<accession>A0A1A8T2M4</accession>
<dbReference type="STRING" id="1792290.MSP8886_00464"/>
<organism evidence="2 3">
    <name type="scientific">Marinomonas spartinae</name>
    <dbReference type="NCBI Taxonomy" id="1792290"/>
    <lineage>
        <taxon>Bacteria</taxon>
        <taxon>Pseudomonadati</taxon>
        <taxon>Pseudomonadota</taxon>
        <taxon>Gammaproteobacteria</taxon>
        <taxon>Oceanospirillales</taxon>
        <taxon>Oceanospirillaceae</taxon>
        <taxon>Marinomonas</taxon>
    </lineage>
</organism>
<proteinExistence type="predicted"/>
<sequence length="236" mass="27470">MIVEVIGKVDQGYSNPYECLDEDGNSFIVKGLPRSSQVNEWICANLATAFGLPIADYELVEIPEELYFGLDFDTQFDLGCGPIFGSKKIPFAQWFEPKTMQHIVTEEEKLKIFLFDYWVKNADRNSDNTNLLVSDRRIRVIDHNSAFDKNYTREDVYGHIFYDQIDCTWFNDLAFRSKLEEQFEGILLNFDNIIGSLPEDWQYSDPPINTLNATIDLAAIESTLRRYTNDDFWFFV</sequence>
<dbReference type="EMBL" id="FLOB01000001">
    <property type="protein sequence ID" value="SBS25999.1"/>
    <property type="molecule type" value="Genomic_DNA"/>
</dbReference>
<evidence type="ECO:0000313" key="2">
    <source>
        <dbReference type="EMBL" id="SBS25999.1"/>
    </source>
</evidence>
<feature type="domain" description="HipA-like kinase" evidence="1">
    <location>
        <begin position="2"/>
        <end position="234"/>
    </location>
</feature>
<dbReference type="Pfam" id="PF20613">
    <property type="entry name" value="HipA_2"/>
    <property type="match status" value="1"/>
</dbReference>
<dbReference type="Proteomes" id="UP000092544">
    <property type="component" value="Unassembled WGS sequence"/>
</dbReference>
<gene>
    <name evidence="2" type="ORF">MSP8886_00464</name>
</gene>
<dbReference type="AlphaFoldDB" id="A0A1A8T2M4"/>
<keyword evidence="3" id="KW-1185">Reference proteome</keyword>
<reference evidence="2 3" key="1">
    <citation type="submission" date="2016-06" db="EMBL/GenBank/DDBJ databases">
        <authorList>
            <person name="Kjaerup R.B."/>
            <person name="Dalgaard T.S."/>
            <person name="Juul-Madsen H.R."/>
        </authorList>
    </citation>
    <scope>NUCLEOTIDE SEQUENCE [LARGE SCALE GENOMIC DNA]</scope>
    <source>
        <strain evidence="2 3">CECT 8886</strain>
    </source>
</reference>
<dbReference type="InterPro" id="IPR046748">
    <property type="entry name" value="HipA_2"/>
</dbReference>
<evidence type="ECO:0000313" key="3">
    <source>
        <dbReference type="Proteomes" id="UP000092544"/>
    </source>
</evidence>
<evidence type="ECO:0000259" key="1">
    <source>
        <dbReference type="Pfam" id="PF20613"/>
    </source>
</evidence>
<name>A0A1A8T2M4_9GAMM</name>
<protein>
    <recommendedName>
        <fullName evidence="1">HipA-like kinase domain-containing protein</fullName>
    </recommendedName>
</protein>